<dbReference type="HOGENOM" id="CLU_009942_6_1_0"/>
<reference evidence="3" key="1">
    <citation type="submission" date="2010-05" db="EMBL/GenBank/DDBJ databases">
        <title>The complete genome of Truepera radiovictris DSM 17093.</title>
        <authorList>
            <consortium name="US DOE Joint Genome Institute (JGI-PGF)"/>
            <person name="Lucas S."/>
            <person name="Copeland A."/>
            <person name="Lapidus A."/>
            <person name="Glavina del Rio T."/>
            <person name="Dalin E."/>
            <person name="Tice H."/>
            <person name="Bruce D."/>
            <person name="Goodwin L."/>
            <person name="Pitluck S."/>
            <person name="Kyrpides N."/>
            <person name="Mavromatis K."/>
            <person name="Ovchinnikova G."/>
            <person name="Munk A.C."/>
            <person name="Detter J.C."/>
            <person name="Han C."/>
            <person name="Tapia R."/>
            <person name="Land M."/>
            <person name="Hauser L."/>
            <person name="Markowitz V."/>
            <person name="Cheng J.-F."/>
            <person name="Hugenholtz P."/>
            <person name="Woyke T."/>
            <person name="Wu D."/>
            <person name="Tindall B."/>
            <person name="Pomrenke H.G."/>
            <person name="Brambilla E."/>
            <person name="Klenk H.-P."/>
            <person name="Eisen J.A."/>
        </authorList>
    </citation>
    <scope>NUCLEOTIDE SEQUENCE [LARGE SCALE GENOMIC DNA]</scope>
    <source>
        <strain evidence="3">DSM 17093 / CIP 108686 / LMG 22925 / RQ-24</strain>
    </source>
</reference>
<dbReference type="InterPro" id="IPR013108">
    <property type="entry name" value="Amidohydro_3"/>
</dbReference>
<dbReference type="KEGG" id="tra:Trad_0409"/>
<reference evidence="2 3" key="2">
    <citation type="journal article" date="2011" name="Stand. Genomic Sci.">
        <title>Complete genome sequence of Truepera radiovictrix type strain (RQ-24).</title>
        <authorList>
            <person name="Ivanova N."/>
            <person name="Rohde C."/>
            <person name="Munk C."/>
            <person name="Nolan M."/>
            <person name="Lucas S."/>
            <person name="Del Rio T.G."/>
            <person name="Tice H."/>
            <person name="Deshpande S."/>
            <person name="Cheng J.F."/>
            <person name="Tapia R."/>
            <person name="Han C."/>
            <person name="Goodwin L."/>
            <person name="Pitluck S."/>
            <person name="Liolios K."/>
            <person name="Mavromatis K."/>
            <person name="Mikhailova N."/>
            <person name="Pati A."/>
            <person name="Chen A."/>
            <person name="Palaniappan K."/>
            <person name="Land M."/>
            <person name="Hauser L."/>
            <person name="Chang Y.J."/>
            <person name="Jeffries C.D."/>
            <person name="Brambilla E."/>
            <person name="Rohde M."/>
            <person name="Goker M."/>
            <person name="Tindall B.J."/>
            <person name="Woyke T."/>
            <person name="Bristow J."/>
            <person name="Eisen J.A."/>
            <person name="Markowitz V."/>
            <person name="Hugenholtz P."/>
            <person name="Kyrpides N.C."/>
            <person name="Klenk H.P."/>
            <person name="Lapidus A."/>
        </authorList>
    </citation>
    <scope>NUCLEOTIDE SEQUENCE [LARGE SCALE GENOMIC DNA]</scope>
    <source>
        <strain evidence="3">DSM 17093 / CIP 108686 / LMG 22925 / RQ-24</strain>
    </source>
</reference>
<dbReference type="AlphaFoldDB" id="D7CRQ7"/>
<dbReference type="CDD" id="cd01300">
    <property type="entry name" value="YtcJ_like"/>
    <property type="match status" value="1"/>
</dbReference>
<name>D7CRQ7_TRURR</name>
<organism evidence="2 3">
    <name type="scientific">Truepera radiovictrix (strain DSM 17093 / CIP 108686 / LMG 22925 / RQ-24)</name>
    <dbReference type="NCBI Taxonomy" id="649638"/>
    <lineage>
        <taxon>Bacteria</taxon>
        <taxon>Thermotogati</taxon>
        <taxon>Deinococcota</taxon>
        <taxon>Deinococci</taxon>
        <taxon>Trueperales</taxon>
        <taxon>Trueperaceae</taxon>
        <taxon>Truepera</taxon>
    </lineage>
</organism>
<dbReference type="eggNOG" id="COG1574">
    <property type="taxonomic scope" value="Bacteria"/>
</dbReference>
<gene>
    <name evidence="2" type="ordered locus">Trad_0409</name>
</gene>
<dbReference type="SUPFAM" id="SSF51338">
    <property type="entry name" value="Composite domain of metallo-dependent hydrolases"/>
    <property type="match status" value="1"/>
</dbReference>
<protein>
    <submittedName>
        <fullName evidence="2">Amidohydrolase 3</fullName>
    </submittedName>
</protein>
<dbReference type="Pfam" id="PF07969">
    <property type="entry name" value="Amidohydro_3"/>
    <property type="match status" value="1"/>
</dbReference>
<dbReference type="GO" id="GO:0016810">
    <property type="term" value="F:hydrolase activity, acting on carbon-nitrogen (but not peptide) bonds"/>
    <property type="evidence" value="ECO:0007669"/>
    <property type="project" value="InterPro"/>
</dbReference>
<dbReference type="MEROPS" id="M38.002"/>
<dbReference type="InterPro" id="IPR032466">
    <property type="entry name" value="Metal_Hydrolase"/>
</dbReference>
<feature type="domain" description="Amidohydrolase 3" evidence="1">
    <location>
        <begin position="55"/>
        <end position="535"/>
    </location>
</feature>
<keyword evidence="3" id="KW-1185">Reference proteome</keyword>
<dbReference type="SUPFAM" id="SSF51556">
    <property type="entry name" value="Metallo-dependent hydrolases"/>
    <property type="match status" value="1"/>
</dbReference>
<dbReference type="STRING" id="649638.Trad_0409"/>
<evidence type="ECO:0000313" key="3">
    <source>
        <dbReference type="Proteomes" id="UP000000379"/>
    </source>
</evidence>
<dbReference type="RefSeq" id="WP_013176927.1">
    <property type="nucleotide sequence ID" value="NC_014221.1"/>
</dbReference>
<sequence length="537" mass="58282">MPPLDAAADLIITNARAWTLDKSNPRADTVAVKGERILYVGSEREAAPLRGPATEIIDGEGRTLLPGLIDSHFHLLWGSLRLDDLQLGGVRGLEALGEAIRGYAAAHPESPWLRAQGLAYDVLPGERLTRQHLDALEPHRPMVLTCFDFHTAWCNTAALRAAGILHGAEVPSNAEVVLGDDGLATGELREFEAMELVYRLLPEPSPAEVRDLLRRGMRLANAYGITSVHNMNGDLDEFAHYRALDEAGELSLRLYVPFRMYPHTPLSAIEGEAVAMRAYRSAKLRAGALKLFMDGVVESYTAFLTEPYAGAAGCGEAIFSAEHAREIAVRAERAGLQVAVHAVGDAAVRRALDAFAAARRANGPRDTRHRIEHIELLHPDDVPRFAELGVTASMQPFHCTRPERDYLPSWLACIPAARYADAFPWETLRAAGAHLCFGSDWPVVSMNPFLGFDAAVNRQPWAEGLPAQAQTLEATLEAYTKGAAFAEFGERDKGQLKAGMLADLALLSADVFALPAERLSTLTAALTVCGGEVVHRG</sequence>
<dbReference type="EMBL" id="CP002049">
    <property type="protein sequence ID" value="ADI13547.1"/>
    <property type="molecule type" value="Genomic_DNA"/>
</dbReference>
<dbReference type="InterPro" id="IPR011059">
    <property type="entry name" value="Metal-dep_hydrolase_composite"/>
</dbReference>
<dbReference type="Proteomes" id="UP000000379">
    <property type="component" value="Chromosome"/>
</dbReference>
<proteinExistence type="predicted"/>
<evidence type="ECO:0000259" key="1">
    <source>
        <dbReference type="Pfam" id="PF07969"/>
    </source>
</evidence>
<dbReference type="Gene3D" id="3.10.310.70">
    <property type="match status" value="1"/>
</dbReference>
<dbReference type="PANTHER" id="PTHR22642:SF2">
    <property type="entry name" value="PROTEIN LONG AFTER FAR-RED 3"/>
    <property type="match status" value="1"/>
</dbReference>
<dbReference type="Gene3D" id="3.20.20.140">
    <property type="entry name" value="Metal-dependent hydrolases"/>
    <property type="match status" value="1"/>
</dbReference>
<dbReference type="OrthoDB" id="9767366at2"/>
<evidence type="ECO:0000313" key="2">
    <source>
        <dbReference type="EMBL" id="ADI13547.1"/>
    </source>
</evidence>
<dbReference type="PANTHER" id="PTHR22642">
    <property type="entry name" value="IMIDAZOLONEPROPIONASE"/>
    <property type="match status" value="1"/>
</dbReference>
<accession>D7CRQ7</accession>
<dbReference type="Gene3D" id="2.30.40.10">
    <property type="entry name" value="Urease, subunit C, domain 1"/>
    <property type="match status" value="1"/>
</dbReference>
<dbReference type="InterPro" id="IPR033932">
    <property type="entry name" value="YtcJ-like"/>
</dbReference>